<evidence type="ECO:0000313" key="3">
    <source>
        <dbReference type="Proteomes" id="UP001209570"/>
    </source>
</evidence>
<dbReference type="EMBL" id="JAKCXM010000566">
    <property type="protein sequence ID" value="KAJ0392837.1"/>
    <property type="molecule type" value="Genomic_DNA"/>
</dbReference>
<proteinExistence type="predicted"/>
<accession>A0AAD5LTF4</accession>
<dbReference type="Proteomes" id="UP001209570">
    <property type="component" value="Unassembled WGS sequence"/>
</dbReference>
<keyword evidence="1" id="KW-0812">Transmembrane</keyword>
<keyword evidence="1" id="KW-0472">Membrane</keyword>
<evidence type="ECO:0000256" key="1">
    <source>
        <dbReference type="SAM" id="Phobius"/>
    </source>
</evidence>
<keyword evidence="1" id="KW-1133">Transmembrane helix</keyword>
<sequence>MSKTSLALCCSMLSCTGFIFLLVIGILVCLQPEYMKISKDVKSAPLFGSAFLYGALFVGSTVYYRRETQKNELARYHMLAKSSDERKPLLQNPTPDDVADL</sequence>
<evidence type="ECO:0000313" key="2">
    <source>
        <dbReference type="EMBL" id="KAJ0392837.1"/>
    </source>
</evidence>
<gene>
    <name evidence="2" type="ORF">P43SY_008265</name>
</gene>
<evidence type="ECO:0008006" key="4">
    <source>
        <dbReference type="Google" id="ProtNLM"/>
    </source>
</evidence>
<reference evidence="2" key="1">
    <citation type="submission" date="2021-12" db="EMBL/GenBank/DDBJ databases">
        <title>Prjna785345.</title>
        <authorList>
            <person name="Rujirawat T."/>
            <person name="Krajaejun T."/>
        </authorList>
    </citation>
    <scope>NUCLEOTIDE SEQUENCE</scope>
    <source>
        <strain evidence="2">Pi057C3</strain>
    </source>
</reference>
<feature type="transmembrane region" description="Helical" evidence="1">
    <location>
        <begin position="45"/>
        <end position="64"/>
    </location>
</feature>
<dbReference type="AlphaFoldDB" id="A0AAD5LTF4"/>
<keyword evidence="3" id="KW-1185">Reference proteome</keyword>
<name>A0AAD5LTF4_PYTIN</name>
<organism evidence="2 3">
    <name type="scientific">Pythium insidiosum</name>
    <name type="common">Pythiosis disease agent</name>
    <dbReference type="NCBI Taxonomy" id="114742"/>
    <lineage>
        <taxon>Eukaryota</taxon>
        <taxon>Sar</taxon>
        <taxon>Stramenopiles</taxon>
        <taxon>Oomycota</taxon>
        <taxon>Peronosporomycetes</taxon>
        <taxon>Pythiales</taxon>
        <taxon>Pythiaceae</taxon>
        <taxon>Pythium</taxon>
    </lineage>
</organism>
<comment type="caution">
    <text evidence="2">The sequence shown here is derived from an EMBL/GenBank/DDBJ whole genome shotgun (WGS) entry which is preliminary data.</text>
</comment>
<dbReference type="PROSITE" id="PS51257">
    <property type="entry name" value="PROKAR_LIPOPROTEIN"/>
    <property type="match status" value="1"/>
</dbReference>
<protein>
    <recommendedName>
        <fullName evidence="4">Transmembrane protein</fullName>
    </recommendedName>
</protein>